<dbReference type="Proteomes" id="UP000031623">
    <property type="component" value="Chromosome"/>
</dbReference>
<dbReference type="AlphaFoldDB" id="A0A090BUU0"/>
<gene>
    <name evidence="1" type="ORF">THII_1394</name>
</gene>
<dbReference type="HOGENOM" id="CLU_034348_1_0_6"/>
<dbReference type="SUPFAM" id="SSF53706">
    <property type="entry name" value="Formate dehydrogenase/DMSO reductase, domains 1-3"/>
    <property type="match status" value="1"/>
</dbReference>
<dbReference type="OrthoDB" id="240576at2"/>
<proteinExistence type="predicted"/>
<evidence type="ECO:0000313" key="1">
    <source>
        <dbReference type="EMBL" id="BAP55691.1"/>
    </source>
</evidence>
<organism evidence="1 2">
    <name type="scientific">Thioploca ingrica</name>
    <dbReference type="NCBI Taxonomy" id="40754"/>
    <lineage>
        <taxon>Bacteria</taxon>
        <taxon>Pseudomonadati</taxon>
        <taxon>Pseudomonadota</taxon>
        <taxon>Gammaproteobacteria</taxon>
        <taxon>Thiotrichales</taxon>
        <taxon>Thiotrichaceae</taxon>
        <taxon>Thioploca</taxon>
    </lineage>
</organism>
<dbReference type="EMBL" id="AP014633">
    <property type="protein sequence ID" value="BAP55691.1"/>
    <property type="molecule type" value="Genomic_DNA"/>
</dbReference>
<protein>
    <submittedName>
        <fullName evidence="1">Formylmethanofuran dehydrogenase subunit B</fullName>
    </submittedName>
</protein>
<dbReference type="STRING" id="40754.THII_1394"/>
<dbReference type="KEGG" id="tig:THII_1394"/>
<evidence type="ECO:0000313" key="2">
    <source>
        <dbReference type="Proteomes" id="UP000031623"/>
    </source>
</evidence>
<keyword evidence="2" id="KW-1185">Reference proteome</keyword>
<accession>A0A090BUU0</accession>
<sequence>MQSNLTITCPFCSLLCEDLNGSEINGRLYVQTHGCDKASTCFAKPPPSPLARVFDKIVSREEAIAEAAQLLRRAHLPVYANLDTDVDGVRAVISLAKRTGGVIDQIRTPCASVLALQSSGCITTTLTEIRNRADLIILIGAQVETHFPRLIERCLQRTETLFEKEATQPDIVVIGETSHISQATTIPLAEHFLPEFIAMLKALLVDVPLQAQQVGEVPVAELADLVERMQQTHYGVIAWHTESLNTGHIDLVVQALCELVKAFNKITRFAALPLEDGITARQVCIWQTGFPLRINFSRHFPEYNPWQFSSQRLLSTKEADTLVWISSFAQTQLPDYDIPTIVLANQLPESSRPPDIFIPVGTPGLDHSGYLFRVDQAVVLPLQQYREVGLPRVSEILRKIEASL</sequence>
<reference evidence="1" key="1">
    <citation type="journal article" date="2014" name="ISME J.">
        <title>Ecophysiology of Thioploca ingrica as revealed by the complete genome sequence supplemented with proteomic evidence.</title>
        <authorList>
            <person name="Kojima H."/>
            <person name="Ogura Y."/>
            <person name="Yamamoto N."/>
            <person name="Togashi T."/>
            <person name="Mori H."/>
            <person name="Watanabe T."/>
            <person name="Nemoto F."/>
            <person name="Kurokawa K."/>
            <person name="Hayashi T."/>
            <person name="Fukui M."/>
        </authorList>
    </citation>
    <scope>NUCLEOTIDE SEQUENCE [LARGE SCALE GENOMIC DNA]</scope>
</reference>
<name>A0A090BUU0_9GAMM</name>